<reference evidence="6" key="1">
    <citation type="journal article" date="2019" name="Int. J. Syst. Evol. Microbiol.">
        <title>The Global Catalogue of Microorganisms (GCM) 10K type strain sequencing project: providing services to taxonomists for standard genome sequencing and annotation.</title>
        <authorList>
            <consortium name="The Broad Institute Genomics Platform"/>
            <consortium name="The Broad Institute Genome Sequencing Center for Infectious Disease"/>
            <person name="Wu L."/>
            <person name="Ma J."/>
        </authorList>
    </citation>
    <scope>NUCLEOTIDE SEQUENCE [LARGE SCALE GENOMIC DNA]</scope>
    <source>
        <strain evidence="6">CCUG 59189</strain>
    </source>
</reference>
<dbReference type="Pfam" id="PF07883">
    <property type="entry name" value="Cupin_2"/>
    <property type="match status" value="1"/>
</dbReference>
<dbReference type="Proteomes" id="UP001597262">
    <property type="component" value="Unassembled WGS sequence"/>
</dbReference>
<dbReference type="Pfam" id="PF12833">
    <property type="entry name" value="HTH_18"/>
    <property type="match status" value="1"/>
</dbReference>
<organism evidence="5 6">
    <name type="scientific">Paenibacillus puldeungensis</name>
    <dbReference type="NCBI Taxonomy" id="696536"/>
    <lineage>
        <taxon>Bacteria</taxon>
        <taxon>Bacillati</taxon>
        <taxon>Bacillota</taxon>
        <taxon>Bacilli</taxon>
        <taxon>Bacillales</taxon>
        <taxon>Paenibacillaceae</taxon>
        <taxon>Paenibacillus</taxon>
    </lineage>
</organism>
<name>A0ABW3S3G3_9BACL</name>
<dbReference type="InterPro" id="IPR018062">
    <property type="entry name" value="HTH_AraC-typ_CS"/>
</dbReference>
<protein>
    <submittedName>
        <fullName evidence="5">Helix-turn-helix domain-containing protein</fullName>
    </submittedName>
</protein>
<dbReference type="InterPro" id="IPR018060">
    <property type="entry name" value="HTH_AraC"/>
</dbReference>
<evidence type="ECO:0000313" key="6">
    <source>
        <dbReference type="Proteomes" id="UP001597262"/>
    </source>
</evidence>
<dbReference type="PROSITE" id="PS01124">
    <property type="entry name" value="HTH_ARAC_FAMILY_2"/>
    <property type="match status" value="1"/>
</dbReference>
<dbReference type="PANTHER" id="PTHR43280">
    <property type="entry name" value="ARAC-FAMILY TRANSCRIPTIONAL REGULATOR"/>
    <property type="match status" value="1"/>
</dbReference>
<dbReference type="Gene3D" id="2.60.120.10">
    <property type="entry name" value="Jelly Rolls"/>
    <property type="match status" value="1"/>
</dbReference>
<dbReference type="SMART" id="SM00342">
    <property type="entry name" value="HTH_ARAC"/>
    <property type="match status" value="1"/>
</dbReference>
<dbReference type="Gene3D" id="1.10.10.60">
    <property type="entry name" value="Homeodomain-like"/>
    <property type="match status" value="2"/>
</dbReference>
<dbReference type="CDD" id="cd02208">
    <property type="entry name" value="cupin_RmlC-like"/>
    <property type="match status" value="1"/>
</dbReference>
<dbReference type="EMBL" id="JBHTLM010000020">
    <property type="protein sequence ID" value="MFD1178767.1"/>
    <property type="molecule type" value="Genomic_DNA"/>
</dbReference>
<dbReference type="PROSITE" id="PS00041">
    <property type="entry name" value="HTH_ARAC_FAMILY_1"/>
    <property type="match status" value="1"/>
</dbReference>
<evidence type="ECO:0000256" key="2">
    <source>
        <dbReference type="ARBA" id="ARBA00023125"/>
    </source>
</evidence>
<proteinExistence type="predicted"/>
<dbReference type="InterPro" id="IPR037923">
    <property type="entry name" value="HTH-like"/>
</dbReference>
<dbReference type="InterPro" id="IPR014710">
    <property type="entry name" value="RmlC-like_jellyroll"/>
</dbReference>
<dbReference type="SUPFAM" id="SSF51215">
    <property type="entry name" value="Regulatory protein AraC"/>
    <property type="match status" value="1"/>
</dbReference>
<keyword evidence="3" id="KW-0804">Transcription</keyword>
<keyword evidence="6" id="KW-1185">Reference proteome</keyword>
<evidence type="ECO:0000259" key="4">
    <source>
        <dbReference type="PROSITE" id="PS01124"/>
    </source>
</evidence>
<dbReference type="InterPro" id="IPR009057">
    <property type="entry name" value="Homeodomain-like_sf"/>
</dbReference>
<feature type="domain" description="HTH araC/xylS-type" evidence="4">
    <location>
        <begin position="229"/>
        <end position="327"/>
    </location>
</feature>
<comment type="caution">
    <text evidence="5">The sequence shown here is derived from an EMBL/GenBank/DDBJ whole genome shotgun (WGS) entry which is preliminary data.</text>
</comment>
<keyword evidence="2" id="KW-0238">DNA-binding</keyword>
<gene>
    <name evidence="5" type="ORF">ACFQ3W_21050</name>
</gene>
<dbReference type="InterPro" id="IPR013096">
    <property type="entry name" value="Cupin_2"/>
</dbReference>
<dbReference type="PANTHER" id="PTHR43280:SF2">
    <property type="entry name" value="HTH-TYPE TRANSCRIPTIONAL REGULATOR EXSA"/>
    <property type="match status" value="1"/>
</dbReference>
<dbReference type="RefSeq" id="WP_379321207.1">
    <property type="nucleotide sequence ID" value="NZ_JBHTLM010000020.1"/>
</dbReference>
<accession>A0ABW3S3G3</accession>
<keyword evidence="1" id="KW-0805">Transcription regulation</keyword>
<evidence type="ECO:0000256" key="1">
    <source>
        <dbReference type="ARBA" id="ARBA00023015"/>
    </source>
</evidence>
<evidence type="ECO:0000313" key="5">
    <source>
        <dbReference type="EMBL" id="MFD1178767.1"/>
    </source>
</evidence>
<sequence>MNLAFGSSNIAQLATQRCDRLGVNVFDLIGVLHQSDQRKGGLQLIEMLDGSKETVSYREHFGIRIYLNKEAEDYPIHWHTAAEVIMPLESIYTAVVDGTQHVLNPGDIMIIPPGELHQLFAPNTGERIILQFDCALLYHLNGLDSTYHLLRPCLVITSDQEPELHEALKSLLHDLTSEYFGKALLKEASAYAMLIQFFVLLGRHFMNRERRFSHRKGQKQQHKYIDKLMQVCTYINEHCTEDIQVEHLAELSGFSKFHFMRLFKQYMGMSYYHYLSQHRIMHAEKLLIDPNLSIMEVAMSSGFGSLPTFNRVFKNMKKCTPSEYKSLHGVHTF</sequence>
<evidence type="ECO:0000256" key="3">
    <source>
        <dbReference type="ARBA" id="ARBA00023163"/>
    </source>
</evidence>
<dbReference type="SUPFAM" id="SSF46689">
    <property type="entry name" value="Homeodomain-like"/>
    <property type="match status" value="2"/>
</dbReference>